<feature type="region of interest" description="Disordered" evidence="1">
    <location>
        <begin position="37"/>
        <end position="70"/>
    </location>
</feature>
<comment type="caution">
    <text evidence="2">The sequence shown here is derived from an EMBL/GenBank/DDBJ whole genome shotgun (WGS) entry which is preliminary data.</text>
</comment>
<dbReference type="AlphaFoldDB" id="A0AAV7NPD3"/>
<keyword evidence="3" id="KW-1185">Reference proteome</keyword>
<accession>A0AAV7NPD3</accession>
<dbReference type="EMBL" id="JANPWB010000012">
    <property type="protein sequence ID" value="KAJ1115093.1"/>
    <property type="molecule type" value="Genomic_DNA"/>
</dbReference>
<protein>
    <submittedName>
        <fullName evidence="2">Uncharacterized protein</fullName>
    </submittedName>
</protein>
<feature type="compositionally biased region" description="Basic and acidic residues" evidence="1">
    <location>
        <begin position="57"/>
        <end position="70"/>
    </location>
</feature>
<evidence type="ECO:0000313" key="3">
    <source>
        <dbReference type="Proteomes" id="UP001066276"/>
    </source>
</evidence>
<organism evidence="2 3">
    <name type="scientific">Pleurodeles waltl</name>
    <name type="common">Iberian ribbed newt</name>
    <dbReference type="NCBI Taxonomy" id="8319"/>
    <lineage>
        <taxon>Eukaryota</taxon>
        <taxon>Metazoa</taxon>
        <taxon>Chordata</taxon>
        <taxon>Craniata</taxon>
        <taxon>Vertebrata</taxon>
        <taxon>Euteleostomi</taxon>
        <taxon>Amphibia</taxon>
        <taxon>Batrachia</taxon>
        <taxon>Caudata</taxon>
        <taxon>Salamandroidea</taxon>
        <taxon>Salamandridae</taxon>
        <taxon>Pleurodelinae</taxon>
        <taxon>Pleurodeles</taxon>
    </lineage>
</organism>
<evidence type="ECO:0000256" key="1">
    <source>
        <dbReference type="SAM" id="MobiDB-lite"/>
    </source>
</evidence>
<proteinExistence type="predicted"/>
<sequence length="70" mass="7838">MWLGCACHSMQLSELREETEARGSLILQGQVIRPQGAQIWSPEDKLPKQRCSGAGKESGERGKMRRETPI</sequence>
<gene>
    <name evidence="2" type="ORF">NDU88_003321</name>
</gene>
<evidence type="ECO:0000313" key="2">
    <source>
        <dbReference type="EMBL" id="KAJ1115093.1"/>
    </source>
</evidence>
<name>A0AAV7NPD3_PLEWA</name>
<dbReference type="Proteomes" id="UP001066276">
    <property type="component" value="Chromosome 8"/>
</dbReference>
<reference evidence="2" key="1">
    <citation type="journal article" date="2022" name="bioRxiv">
        <title>Sequencing and chromosome-scale assembly of the giantPleurodeles waltlgenome.</title>
        <authorList>
            <person name="Brown T."/>
            <person name="Elewa A."/>
            <person name="Iarovenko S."/>
            <person name="Subramanian E."/>
            <person name="Araus A.J."/>
            <person name="Petzold A."/>
            <person name="Susuki M."/>
            <person name="Suzuki K.-i.T."/>
            <person name="Hayashi T."/>
            <person name="Toyoda A."/>
            <person name="Oliveira C."/>
            <person name="Osipova E."/>
            <person name="Leigh N.D."/>
            <person name="Simon A."/>
            <person name="Yun M.H."/>
        </authorList>
    </citation>
    <scope>NUCLEOTIDE SEQUENCE</scope>
    <source>
        <strain evidence="2">20211129_DDA</strain>
        <tissue evidence="2">Liver</tissue>
    </source>
</reference>